<reference evidence="5 6" key="1">
    <citation type="submission" date="2019-08" db="EMBL/GenBank/DDBJ databases">
        <title>Lentzea from Indian Himalayas.</title>
        <authorList>
            <person name="Mandal S."/>
            <person name="Mallick Gupta A."/>
            <person name="Maiti P.K."/>
            <person name="Sarkar J."/>
            <person name="Mandal S."/>
        </authorList>
    </citation>
    <scope>NUCLEOTIDE SEQUENCE [LARGE SCALE GENOMIC DNA]</scope>
    <source>
        <strain evidence="5 6">PSKA42</strain>
    </source>
</reference>
<dbReference type="Pfam" id="PF08241">
    <property type="entry name" value="Methyltransf_11"/>
    <property type="match status" value="1"/>
</dbReference>
<dbReference type="RefSeq" id="WP_167980580.1">
    <property type="nucleotide sequence ID" value="NZ_VSRL01000502.1"/>
</dbReference>
<evidence type="ECO:0000313" key="6">
    <source>
        <dbReference type="Proteomes" id="UP001515943"/>
    </source>
</evidence>
<comment type="caution">
    <text evidence="5">The sequence shown here is derived from an EMBL/GenBank/DDBJ whole genome shotgun (WGS) entry which is preliminary data.</text>
</comment>
<dbReference type="PANTHER" id="PTHR43464">
    <property type="entry name" value="METHYLTRANSFERASE"/>
    <property type="match status" value="1"/>
</dbReference>
<dbReference type="InterPro" id="IPR029063">
    <property type="entry name" value="SAM-dependent_MTases_sf"/>
</dbReference>
<gene>
    <name evidence="5" type="ORF">FXN61_48030</name>
</gene>
<feature type="domain" description="Methyltransferase type 11" evidence="4">
    <location>
        <begin position="47"/>
        <end position="141"/>
    </location>
</feature>
<dbReference type="GO" id="GO:0008168">
    <property type="term" value="F:methyltransferase activity"/>
    <property type="evidence" value="ECO:0007669"/>
    <property type="project" value="UniProtKB-KW"/>
</dbReference>
<keyword evidence="3" id="KW-0949">S-adenosyl-L-methionine</keyword>
<evidence type="ECO:0000256" key="3">
    <source>
        <dbReference type="ARBA" id="ARBA00022691"/>
    </source>
</evidence>
<evidence type="ECO:0000256" key="1">
    <source>
        <dbReference type="ARBA" id="ARBA00022603"/>
    </source>
</evidence>
<organism evidence="5 6">
    <name type="scientific">Lentzea indica</name>
    <dbReference type="NCBI Taxonomy" id="2604800"/>
    <lineage>
        <taxon>Bacteria</taxon>
        <taxon>Bacillati</taxon>
        <taxon>Actinomycetota</taxon>
        <taxon>Actinomycetes</taxon>
        <taxon>Pseudonocardiales</taxon>
        <taxon>Pseudonocardiaceae</taxon>
        <taxon>Lentzea</taxon>
    </lineage>
</organism>
<proteinExistence type="predicted"/>
<evidence type="ECO:0000313" key="5">
    <source>
        <dbReference type="EMBL" id="NKE64037.1"/>
    </source>
</evidence>
<dbReference type="GO" id="GO:0032259">
    <property type="term" value="P:methylation"/>
    <property type="evidence" value="ECO:0007669"/>
    <property type="project" value="UniProtKB-KW"/>
</dbReference>
<name>A0ABX1FY82_9PSEU</name>
<dbReference type="CDD" id="cd02440">
    <property type="entry name" value="AdoMet_MTases"/>
    <property type="match status" value="1"/>
</dbReference>
<protein>
    <submittedName>
        <fullName evidence="5">Methyltransferase domain-containing protein</fullName>
    </submittedName>
</protein>
<dbReference type="SUPFAM" id="SSF53335">
    <property type="entry name" value="S-adenosyl-L-methionine-dependent methyltransferases"/>
    <property type="match status" value="1"/>
</dbReference>
<keyword evidence="6" id="KW-1185">Reference proteome</keyword>
<dbReference type="Gene3D" id="3.40.50.150">
    <property type="entry name" value="Vaccinia Virus protein VP39"/>
    <property type="match status" value="1"/>
</dbReference>
<keyword evidence="1 5" id="KW-0489">Methyltransferase</keyword>
<dbReference type="EMBL" id="VSRL01000502">
    <property type="protein sequence ID" value="NKE64037.1"/>
    <property type="molecule type" value="Genomic_DNA"/>
</dbReference>
<accession>A0ABX1FY82</accession>
<dbReference type="InterPro" id="IPR013216">
    <property type="entry name" value="Methyltransf_11"/>
</dbReference>
<evidence type="ECO:0000256" key="2">
    <source>
        <dbReference type="ARBA" id="ARBA00022679"/>
    </source>
</evidence>
<evidence type="ECO:0000259" key="4">
    <source>
        <dbReference type="Pfam" id="PF08241"/>
    </source>
</evidence>
<keyword evidence="2" id="KW-0808">Transferase</keyword>
<dbReference type="Proteomes" id="UP001515943">
    <property type="component" value="Unassembled WGS sequence"/>
</dbReference>
<dbReference type="PANTHER" id="PTHR43464:SF19">
    <property type="entry name" value="UBIQUINONE BIOSYNTHESIS O-METHYLTRANSFERASE, MITOCHONDRIAL"/>
    <property type="match status" value="1"/>
</dbReference>
<sequence>MTTSQFWDAQAASFDDEPDHGLRDPWVRDAWARLLLPLMPKPGASVVDLGCGTGSLAVLLASAGHDVHGLDFSEQMVEAAKAKAAAAGVAVALATGDAAHPPYPESSFDVVLARHVLWALPDPAAALGEWVRLLRPGGVLLLVEGRWSTGAGLTSTQARELVLQVRADAVITPLDDEALWGRPIEDERYLLSS</sequence>